<organism evidence="1 2">
    <name type="scientific">Pseudoxanthobacter soli DSM 19599</name>
    <dbReference type="NCBI Taxonomy" id="1123029"/>
    <lineage>
        <taxon>Bacteria</taxon>
        <taxon>Pseudomonadati</taxon>
        <taxon>Pseudomonadota</taxon>
        <taxon>Alphaproteobacteria</taxon>
        <taxon>Hyphomicrobiales</taxon>
        <taxon>Segnochrobactraceae</taxon>
        <taxon>Pseudoxanthobacter</taxon>
    </lineage>
</organism>
<reference evidence="1 2" key="1">
    <citation type="submission" date="2016-12" db="EMBL/GenBank/DDBJ databases">
        <authorList>
            <person name="Song W.-J."/>
            <person name="Kurnit D.M."/>
        </authorList>
    </citation>
    <scope>NUCLEOTIDE SEQUENCE [LARGE SCALE GENOMIC DNA]</scope>
    <source>
        <strain evidence="1 2">DSM 19599</strain>
    </source>
</reference>
<dbReference type="Proteomes" id="UP000186406">
    <property type="component" value="Unassembled WGS sequence"/>
</dbReference>
<dbReference type="STRING" id="1123029.SAMN02745172_00343"/>
<accession>A0A1M7Z6M5</accession>
<dbReference type="RefSeq" id="WP_073625464.1">
    <property type="nucleotide sequence ID" value="NZ_FRXO01000001.1"/>
</dbReference>
<sequence length="65" mass="6992">MKRFAVPVLFLLAAGFWLWGLHDIVSLAVNGEWVSGIPKQRILAEGVVKLIVGVLCCTGGVRLSS</sequence>
<proteinExistence type="predicted"/>
<gene>
    <name evidence="1" type="ORF">SAMN02745172_00343</name>
</gene>
<dbReference type="AlphaFoldDB" id="A0A1M7Z6M5"/>
<evidence type="ECO:0000313" key="1">
    <source>
        <dbReference type="EMBL" id="SHO60583.1"/>
    </source>
</evidence>
<dbReference type="EMBL" id="FRXO01000001">
    <property type="protein sequence ID" value="SHO60583.1"/>
    <property type="molecule type" value="Genomic_DNA"/>
</dbReference>
<evidence type="ECO:0000313" key="2">
    <source>
        <dbReference type="Proteomes" id="UP000186406"/>
    </source>
</evidence>
<protein>
    <submittedName>
        <fullName evidence="1">Uncharacterized protein</fullName>
    </submittedName>
</protein>
<name>A0A1M7Z6M5_9HYPH</name>
<keyword evidence="2" id="KW-1185">Reference proteome</keyword>